<evidence type="ECO:0000256" key="2">
    <source>
        <dbReference type="ARBA" id="ARBA00022692"/>
    </source>
</evidence>
<proteinExistence type="predicted"/>
<dbReference type="PANTHER" id="PTHR11814">
    <property type="entry name" value="SULFATE TRANSPORTER"/>
    <property type="match status" value="1"/>
</dbReference>
<evidence type="ECO:0000259" key="6">
    <source>
        <dbReference type="PROSITE" id="PS51094"/>
    </source>
</evidence>
<feature type="transmembrane region" description="Helical" evidence="5">
    <location>
        <begin position="206"/>
        <end position="226"/>
    </location>
</feature>
<comment type="caution">
    <text evidence="7">The sequence shown here is derived from an EMBL/GenBank/DDBJ whole genome shotgun (WGS) entry which is preliminary data.</text>
</comment>
<dbReference type="SUPFAM" id="SSF55804">
    <property type="entry name" value="Phoshotransferase/anion transport protein"/>
    <property type="match status" value="1"/>
</dbReference>
<keyword evidence="4 5" id="KW-0472">Membrane</keyword>
<dbReference type="EMBL" id="JMCC02000059">
    <property type="protein sequence ID" value="KIG15162.1"/>
    <property type="molecule type" value="Genomic_DNA"/>
</dbReference>
<dbReference type="RefSeq" id="WP_052552195.1">
    <property type="nucleotide sequence ID" value="NZ_JMCC02000059.1"/>
</dbReference>
<organism evidence="7 8">
    <name type="scientific">Enhygromyxa salina</name>
    <dbReference type="NCBI Taxonomy" id="215803"/>
    <lineage>
        <taxon>Bacteria</taxon>
        <taxon>Pseudomonadati</taxon>
        <taxon>Myxococcota</taxon>
        <taxon>Polyangia</taxon>
        <taxon>Nannocystales</taxon>
        <taxon>Nannocystaceae</taxon>
        <taxon>Enhygromyxa</taxon>
    </lineage>
</organism>
<feature type="transmembrane region" description="Helical" evidence="5">
    <location>
        <begin position="299"/>
        <end position="317"/>
    </location>
</feature>
<dbReference type="Gene3D" id="3.40.930.10">
    <property type="entry name" value="Mannitol-specific EII, Chain A"/>
    <property type="match status" value="1"/>
</dbReference>
<comment type="subcellular location">
    <subcellularLocation>
        <location evidence="1">Membrane</location>
        <topology evidence="1">Multi-pass membrane protein</topology>
    </subcellularLocation>
</comment>
<feature type="transmembrane region" description="Helical" evidence="5">
    <location>
        <begin position="387"/>
        <end position="419"/>
    </location>
</feature>
<feature type="domain" description="PTS EIIA type-2" evidence="6">
    <location>
        <begin position="558"/>
        <end position="700"/>
    </location>
</feature>
<evidence type="ECO:0000256" key="1">
    <source>
        <dbReference type="ARBA" id="ARBA00004141"/>
    </source>
</evidence>
<dbReference type="Proteomes" id="UP000031599">
    <property type="component" value="Unassembled WGS sequence"/>
</dbReference>
<gene>
    <name evidence="7" type="ORF">DB30_05862</name>
</gene>
<dbReference type="InterPro" id="IPR011547">
    <property type="entry name" value="SLC26A/SulP_dom"/>
</dbReference>
<accession>A0A0C2D533</accession>
<dbReference type="Pfam" id="PF00916">
    <property type="entry name" value="Sulfate_transp"/>
    <property type="match status" value="1"/>
</dbReference>
<evidence type="ECO:0000313" key="8">
    <source>
        <dbReference type="Proteomes" id="UP000031599"/>
    </source>
</evidence>
<dbReference type="PROSITE" id="PS51094">
    <property type="entry name" value="PTS_EIIA_TYPE_2"/>
    <property type="match status" value="1"/>
</dbReference>
<feature type="transmembrane region" description="Helical" evidence="5">
    <location>
        <begin position="123"/>
        <end position="147"/>
    </location>
</feature>
<feature type="transmembrane region" description="Helical" evidence="5">
    <location>
        <begin position="27"/>
        <end position="48"/>
    </location>
</feature>
<dbReference type="InterPro" id="IPR002178">
    <property type="entry name" value="PTS_EIIA_type-2_dom"/>
</dbReference>
<reference evidence="7 8" key="1">
    <citation type="submission" date="2014-12" db="EMBL/GenBank/DDBJ databases">
        <title>Genome assembly of Enhygromyxa salina DSM 15201.</title>
        <authorList>
            <person name="Sharma G."/>
            <person name="Subramanian S."/>
        </authorList>
    </citation>
    <scope>NUCLEOTIDE SEQUENCE [LARGE SCALE GENOMIC DNA]</scope>
    <source>
        <strain evidence="7 8">DSM 15201</strain>
    </source>
</reference>
<feature type="transmembrane region" description="Helical" evidence="5">
    <location>
        <begin position="55"/>
        <end position="75"/>
    </location>
</feature>
<keyword evidence="3 5" id="KW-1133">Transmembrane helix</keyword>
<evidence type="ECO:0000256" key="5">
    <source>
        <dbReference type="SAM" id="Phobius"/>
    </source>
</evidence>
<dbReference type="Pfam" id="PF00359">
    <property type="entry name" value="PTS_EIIA_2"/>
    <property type="match status" value="1"/>
</dbReference>
<feature type="transmembrane region" description="Helical" evidence="5">
    <location>
        <begin position="257"/>
        <end position="279"/>
    </location>
</feature>
<feature type="transmembrane region" description="Helical" evidence="5">
    <location>
        <begin position="81"/>
        <end position="111"/>
    </location>
</feature>
<sequence>MTNASAKDESKTAPEQLSAREKLTRDFMASTVVFLVALPLCIGIAVACGVPVERGLIAGIVGGAIGVISGAPLLVSGPAASLIVLCFALVTDYGLLALGPVVMMTGVWQLLAGYFRLGQWFRAVAPAVITGMLTGIGVLIIGSQALVALDEDPKATFIENVAAVPFSLFDTATGAAGHSSAPFLIAVATVALIVGWNQFRPEFLKIVPGHLVALLSVTAAAVLLSLDVRALDISSNFFEGLNVVSPADFEFLTDPVLIGRSAIFAFVASAATLLTANAIDERQSFVKTDYDKEMKAQGVGNFFSGLLGGLPVTGVIVRSSVNLEAGALTRRSTIFHAIWLLLFVSLAPQLLGLIPKACLGAILVYTGIKLVDVGAMGRLWTQGRAEFVIFGVTLIGVVFIDLFVGILAGLITAVLKLVWTFSHFEIHEEEGPEPGVVHLHLVGAATFIQLPRFARALESVPVDKELHVHIERLDHIDHACLQLLSSLQRQREGAGHPGVHVEWQALSDRYRKALVGTGTAEAQQASPSIVRMVWAEWKRVHAEVDSMADNDEVSRWDDWIPAENIELRSSAATLDEVIELAAPRLASLVGLDTEPVLEALSAASDGHVPLGDGVSLPHAAIEGIERSVVVVVTTTTPLTIGDDQTDIFFVLLSPAGDTAEHLRSLAHIGRMCHRSPLLDELRRAPKPESAALVLDMISQVAARGETLSGASRSLALISAEDAAHAHELRTELSEAFASWALITDKDHAILDTLRPIAGNDIGAVLLGSIKLHEEPLLQALVDEANKLNRASARVLLLRGQKVALGLVRAS</sequence>
<name>A0A0C2D533_9BACT</name>
<protein>
    <submittedName>
        <fullName evidence="7">Sulfate transporter family protein in cluster with carbonic anhydrase</fullName>
    </submittedName>
</protein>
<dbReference type="GO" id="GO:0016020">
    <property type="term" value="C:membrane"/>
    <property type="evidence" value="ECO:0007669"/>
    <property type="project" value="UniProtKB-SubCell"/>
</dbReference>
<dbReference type="GO" id="GO:0055085">
    <property type="term" value="P:transmembrane transport"/>
    <property type="evidence" value="ECO:0007669"/>
    <property type="project" value="InterPro"/>
</dbReference>
<dbReference type="AlphaFoldDB" id="A0A0C2D533"/>
<evidence type="ECO:0000256" key="3">
    <source>
        <dbReference type="ARBA" id="ARBA00022989"/>
    </source>
</evidence>
<dbReference type="InterPro" id="IPR016152">
    <property type="entry name" value="PTrfase/Anion_transptr"/>
</dbReference>
<evidence type="ECO:0000256" key="4">
    <source>
        <dbReference type="ARBA" id="ARBA00023136"/>
    </source>
</evidence>
<dbReference type="InterPro" id="IPR001902">
    <property type="entry name" value="SLC26A/SulP_fam"/>
</dbReference>
<keyword evidence="2 5" id="KW-0812">Transmembrane</keyword>
<feature type="transmembrane region" description="Helical" evidence="5">
    <location>
        <begin position="175"/>
        <end position="194"/>
    </location>
</feature>
<evidence type="ECO:0000313" key="7">
    <source>
        <dbReference type="EMBL" id="KIG15162.1"/>
    </source>
</evidence>
<feature type="transmembrane region" description="Helical" evidence="5">
    <location>
        <begin position="337"/>
        <end position="366"/>
    </location>
</feature>